<evidence type="ECO:0000256" key="2">
    <source>
        <dbReference type="ARBA" id="ARBA00007370"/>
    </source>
</evidence>
<evidence type="ECO:0000256" key="12">
    <source>
        <dbReference type="ARBA" id="ARBA00049954"/>
    </source>
</evidence>
<reference evidence="16" key="2">
    <citation type="journal article" date="2021" name="PeerJ">
        <title>Extensive microbial diversity within the chicken gut microbiome revealed by metagenomics and culture.</title>
        <authorList>
            <person name="Gilroy R."/>
            <person name="Ravi A."/>
            <person name="Getino M."/>
            <person name="Pursley I."/>
            <person name="Horton D.L."/>
            <person name="Alikhan N.F."/>
            <person name="Baker D."/>
            <person name="Gharbi K."/>
            <person name="Hall N."/>
            <person name="Watson M."/>
            <person name="Adriaenssens E.M."/>
            <person name="Foster-Nyarko E."/>
            <person name="Jarju S."/>
            <person name="Secka A."/>
            <person name="Antonio M."/>
            <person name="Oren A."/>
            <person name="Chaudhuri R.R."/>
            <person name="La Ragione R."/>
            <person name="Hildebrand F."/>
            <person name="Pallen M.J."/>
        </authorList>
    </citation>
    <scope>NUCLEOTIDE SEQUENCE</scope>
    <source>
        <strain evidence="16">ChiHjej12B11-29160</strain>
    </source>
</reference>
<evidence type="ECO:0000256" key="10">
    <source>
        <dbReference type="ARBA" id="ARBA00022840"/>
    </source>
</evidence>
<dbReference type="PRINTS" id="PR00958">
    <property type="entry name" value="HOMSERKINASE"/>
</dbReference>
<dbReference type="PIRSF" id="PIRSF000676">
    <property type="entry name" value="Homoser_kin"/>
    <property type="match status" value="1"/>
</dbReference>
<comment type="subcellular location">
    <subcellularLocation>
        <location evidence="13">Cytoplasm</location>
    </subcellularLocation>
</comment>
<dbReference type="InterPro" id="IPR006203">
    <property type="entry name" value="GHMP_knse_ATP-bd_CS"/>
</dbReference>
<evidence type="ECO:0000313" key="16">
    <source>
        <dbReference type="EMBL" id="HIU24081.1"/>
    </source>
</evidence>
<evidence type="ECO:0000313" key="17">
    <source>
        <dbReference type="Proteomes" id="UP000824078"/>
    </source>
</evidence>
<keyword evidence="13" id="KW-0963">Cytoplasm</keyword>
<evidence type="ECO:0000256" key="7">
    <source>
        <dbReference type="ARBA" id="ARBA00022697"/>
    </source>
</evidence>
<dbReference type="NCBIfam" id="TIGR00191">
    <property type="entry name" value="thrB"/>
    <property type="match status" value="1"/>
</dbReference>
<feature type="domain" description="GHMP kinase C-terminal" evidence="15">
    <location>
        <begin position="201"/>
        <end position="275"/>
    </location>
</feature>
<dbReference type="GO" id="GO:0005737">
    <property type="term" value="C:cytoplasm"/>
    <property type="evidence" value="ECO:0007669"/>
    <property type="project" value="UniProtKB-SubCell"/>
</dbReference>
<dbReference type="Proteomes" id="UP000824078">
    <property type="component" value="Unassembled WGS sequence"/>
</dbReference>
<dbReference type="InterPro" id="IPR014721">
    <property type="entry name" value="Ribsml_uS5_D2-typ_fold_subgr"/>
</dbReference>
<evidence type="ECO:0000256" key="4">
    <source>
        <dbReference type="ARBA" id="ARBA00017858"/>
    </source>
</evidence>
<dbReference type="SUPFAM" id="SSF54211">
    <property type="entry name" value="Ribosomal protein S5 domain 2-like"/>
    <property type="match status" value="1"/>
</dbReference>
<dbReference type="Pfam" id="PF08544">
    <property type="entry name" value="GHMP_kinases_C"/>
    <property type="match status" value="1"/>
</dbReference>
<proteinExistence type="inferred from homology"/>
<keyword evidence="9 13" id="KW-0418">Kinase</keyword>
<dbReference type="InterPro" id="IPR000870">
    <property type="entry name" value="Homoserine_kinase"/>
</dbReference>
<gene>
    <name evidence="13 16" type="primary">thrB</name>
    <name evidence="16" type="ORF">IAD17_04090</name>
</gene>
<dbReference type="EC" id="2.7.1.39" evidence="3 13"/>
<evidence type="ECO:0000256" key="13">
    <source>
        <dbReference type="HAMAP-Rule" id="MF_00384"/>
    </source>
</evidence>
<evidence type="ECO:0000256" key="5">
    <source>
        <dbReference type="ARBA" id="ARBA00022605"/>
    </source>
</evidence>
<feature type="domain" description="GHMP kinase N-terminal" evidence="14">
    <location>
        <begin position="57"/>
        <end position="139"/>
    </location>
</feature>
<dbReference type="InterPro" id="IPR020568">
    <property type="entry name" value="Ribosomal_Su5_D2-typ_SF"/>
</dbReference>
<dbReference type="GO" id="GO:0005524">
    <property type="term" value="F:ATP binding"/>
    <property type="evidence" value="ECO:0007669"/>
    <property type="project" value="UniProtKB-UniRule"/>
</dbReference>
<dbReference type="PANTHER" id="PTHR20861:SF1">
    <property type="entry name" value="HOMOSERINE KINASE"/>
    <property type="match status" value="1"/>
</dbReference>
<dbReference type="Gene3D" id="3.30.70.890">
    <property type="entry name" value="GHMP kinase, C-terminal domain"/>
    <property type="match status" value="1"/>
</dbReference>
<sequence length="297" mass="31703">MSSRRYTVVSVPATSANLGVGYDCLGMALDLRATFGLIRSDELEIHGCEERFRNPDNLVWRSFLTTLAALGVEPFPVRIDIESPIPLSGGLGSSSTCVVAGIVAAQSLVNDKVDQALTLKIATQIEGHPDNVAPAILGGIVSSFVADGETISTRADVAENLRFVTVAPPYEVRTTDARRVMPREVPLSTAVWQMGRCAATVQALCSGDANLFGKACHDKLHEPYRKLLIADYEPLRKVALSSGASAFFISGSGSTMIAVADGQQKANTVAQAFSSVRKDLWIRVLSASSIGARLEQH</sequence>
<keyword evidence="7 13" id="KW-0791">Threonine biosynthesis</keyword>
<keyword evidence="8 13" id="KW-0547">Nucleotide-binding</keyword>
<feature type="binding site" evidence="13">
    <location>
        <begin position="86"/>
        <end position="96"/>
    </location>
    <ligand>
        <name>ATP</name>
        <dbReference type="ChEBI" id="CHEBI:30616"/>
    </ligand>
</feature>
<evidence type="ECO:0000256" key="9">
    <source>
        <dbReference type="ARBA" id="ARBA00022777"/>
    </source>
</evidence>
<keyword evidence="10 13" id="KW-0067">ATP-binding</keyword>
<name>A0A9D1L4X3_9ACTN</name>
<evidence type="ECO:0000259" key="15">
    <source>
        <dbReference type="Pfam" id="PF08544"/>
    </source>
</evidence>
<dbReference type="Pfam" id="PF00288">
    <property type="entry name" value="GHMP_kinases_N"/>
    <property type="match status" value="1"/>
</dbReference>
<dbReference type="HAMAP" id="MF_00384">
    <property type="entry name" value="Homoser_kinase"/>
    <property type="match status" value="1"/>
</dbReference>
<dbReference type="PANTHER" id="PTHR20861">
    <property type="entry name" value="HOMOSERINE/4-DIPHOSPHOCYTIDYL-2-C-METHYL-D-ERYTHRITOL KINASE"/>
    <property type="match status" value="1"/>
</dbReference>
<dbReference type="PROSITE" id="PS00627">
    <property type="entry name" value="GHMP_KINASES_ATP"/>
    <property type="match status" value="1"/>
</dbReference>
<evidence type="ECO:0000256" key="1">
    <source>
        <dbReference type="ARBA" id="ARBA00005015"/>
    </source>
</evidence>
<comment type="catalytic activity">
    <reaction evidence="11 13">
        <text>L-homoserine + ATP = O-phospho-L-homoserine + ADP + H(+)</text>
        <dbReference type="Rhea" id="RHEA:13985"/>
        <dbReference type="ChEBI" id="CHEBI:15378"/>
        <dbReference type="ChEBI" id="CHEBI:30616"/>
        <dbReference type="ChEBI" id="CHEBI:57476"/>
        <dbReference type="ChEBI" id="CHEBI:57590"/>
        <dbReference type="ChEBI" id="CHEBI:456216"/>
        <dbReference type="EC" id="2.7.1.39"/>
    </reaction>
</comment>
<dbReference type="AlphaFoldDB" id="A0A9D1L4X3"/>
<dbReference type="SUPFAM" id="SSF55060">
    <property type="entry name" value="GHMP Kinase, C-terminal domain"/>
    <property type="match status" value="1"/>
</dbReference>
<organism evidence="16 17">
    <name type="scientific">Candidatus Coprovicinus avistercoris</name>
    <dbReference type="NCBI Taxonomy" id="2840754"/>
    <lineage>
        <taxon>Bacteria</taxon>
        <taxon>Bacillati</taxon>
        <taxon>Actinomycetota</taxon>
        <taxon>Coriobacteriia</taxon>
        <taxon>Coriobacteriales</taxon>
        <taxon>Coriobacteriaceae</taxon>
        <taxon>Coriobacteriaceae incertae sedis</taxon>
        <taxon>Candidatus Coprovicinus</taxon>
    </lineage>
</organism>
<comment type="caution">
    <text evidence="16">The sequence shown here is derived from an EMBL/GenBank/DDBJ whole genome shotgun (WGS) entry which is preliminary data.</text>
</comment>
<dbReference type="GO" id="GO:0004413">
    <property type="term" value="F:homoserine kinase activity"/>
    <property type="evidence" value="ECO:0007669"/>
    <property type="project" value="UniProtKB-UniRule"/>
</dbReference>
<dbReference type="GO" id="GO:0009088">
    <property type="term" value="P:threonine biosynthetic process"/>
    <property type="evidence" value="ECO:0007669"/>
    <property type="project" value="UniProtKB-UniRule"/>
</dbReference>
<keyword evidence="5 13" id="KW-0028">Amino-acid biosynthesis</keyword>
<protein>
    <recommendedName>
        <fullName evidence="4 13">Homoserine kinase</fullName>
        <shortName evidence="13">HK</shortName>
        <shortName evidence="13">HSK</shortName>
        <ecNumber evidence="3 13">2.7.1.39</ecNumber>
    </recommendedName>
</protein>
<keyword evidence="6 13" id="KW-0808">Transferase</keyword>
<evidence type="ECO:0000256" key="8">
    <source>
        <dbReference type="ARBA" id="ARBA00022741"/>
    </source>
</evidence>
<dbReference type="Gene3D" id="3.30.230.10">
    <property type="match status" value="1"/>
</dbReference>
<reference evidence="16" key="1">
    <citation type="submission" date="2020-10" db="EMBL/GenBank/DDBJ databases">
        <authorList>
            <person name="Gilroy R."/>
        </authorList>
    </citation>
    <scope>NUCLEOTIDE SEQUENCE</scope>
    <source>
        <strain evidence="16">ChiHjej12B11-29160</strain>
    </source>
</reference>
<comment type="similarity">
    <text evidence="2 13">Belongs to the GHMP kinase family. Homoserine kinase subfamily.</text>
</comment>
<evidence type="ECO:0000256" key="3">
    <source>
        <dbReference type="ARBA" id="ARBA00012078"/>
    </source>
</evidence>
<comment type="pathway">
    <text evidence="1 13">Amino-acid biosynthesis; L-threonine biosynthesis; L-threonine from L-aspartate: step 4/5.</text>
</comment>
<dbReference type="EMBL" id="DVMQ01000014">
    <property type="protein sequence ID" value="HIU24081.1"/>
    <property type="molecule type" value="Genomic_DNA"/>
</dbReference>
<dbReference type="InterPro" id="IPR013750">
    <property type="entry name" value="GHMP_kinase_C_dom"/>
</dbReference>
<evidence type="ECO:0000256" key="6">
    <source>
        <dbReference type="ARBA" id="ARBA00022679"/>
    </source>
</evidence>
<evidence type="ECO:0000259" key="14">
    <source>
        <dbReference type="Pfam" id="PF00288"/>
    </source>
</evidence>
<dbReference type="InterPro" id="IPR036554">
    <property type="entry name" value="GHMP_kinase_C_sf"/>
</dbReference>
<evidence type="ECO:0000256" key="11">
    <source>
        <dbReference type="ARBA" id="ARBA00049375"/>
    </source>
</evidence>
<comment type="function">
    <text evidence="12 13">Catalyzes the ATP-dependent phosphorylation of L-homoserine to L-homoserine phosphate.</text>
</comment>
<accession>A0A9D1L4X3</accession>
<dbReference type="InterPro" id="IPR006204">
    <property type="entry name" value="GHMP_kinase_N_dom"/>
</dbReference>